<dbReference type="InterPro" id="IPR013108">
    <property type="entry name" value="Amidohydro_3"/>
</dbReference>
<keyword evidence="5" id="KW-1185">Reference proteome</keyword>
<dbReference type="OrthoDB" id="9815027at2"/>
<sequence length="409" mass="43882">MFDLLLRQARTPGRTAPVDIGIADGRIAAVEPRIDANMHAFVCDGGLVFRGFVDSHIHLDKACIMDRCRLCEGTLKEAITETAAAKRGFTREDVRERGRTVLEKAVGFGTTRMRTHVEVDPRVGLASFEAILQLKSDFADFLDLQICVFPQEGLTNDPGTEELLDEALSNGADLLGGCPYTDTDPDEQIRRLFLLAERHGVDLDFHLDFDLEPTGGSLAAIVAATRRHGYGGRVAIGHVTKLSALPKDVLERTAETLAEAGVAVTVLPATDLYLNGRDRDHLVPRGVAPAHSLAERGVLTSVATNNVRNPFTPYGDASLMRMANLFANVAQVGLEEGLSSVFSMVSDGAARLTGEADWSVSVGAPANLVLLDAASPADAVAGIAQARAGWKAGRQTFEHALPRLLNSPR</sequence>
<dbReference type="AlphaFoldDB" id="A0A2C9D9I9"/>
<evidence type="ECO:0000313" key="5">
    <source>
        <dbReference type="Proteomes" id="UP000223606"/>
    </source>
</evidence>
<dbReference type="GO" id="GO:0046872">
    <property type="term" value="F:metal ion binding"/>
    <property type="evidence" value="ECO:0007669"/>
    <property type="project" value="UniProtKB-KW"/>
</dbReference>
<reference evidence="5" key="1">
    <citation type="submission" date="2017-09" db="EMBL/GenBank/DDBJ databases">
        <title>Genome sequence of Nannocystis excedens DSM 71.</title>
        <authorList>
            <person name="Blom J."/>
        </authorList>
    </citation>
    <scope>NUCLEOTIDE SEQUENCE [LARGE SCALE GENOMIC DNA]</scope>
    <source>
        <strain evidence="5">type strain: E19</strain>
    </source>
</reference>
<dbReference type="Proteomes" id="UP000223606">
    <property type="component" value="Chromosome 1"/>
</dbReference>
<gene>
    <name evidence="4" type="primary">codA_2</name>
    <name evidence="4" type="ORF">HDIA_3395</name>
</gene>
<evidence type="ECO:0000256" key="2">
    <source>
        <dbReference type="ARBA" id="ARBA00022801"/>
    </source>
</evidence>
<evidence type="ECO:0000313" key="4">
    <source>
        <dbReference type="EMBL" id="SON56936.1"/>
    </source>
</evidence>
<dbReference type="SUPFAM" id="SSF51338">
    <property type="entry name" value="Composite domain of metallo-dependent hydrolases"/>
    <property type="match status" value="1"/>
</dbReference>
<dbReference type="Gene3D" id="2.30.40.10">
    <property type="entry name" value="Urease, subunit C, domain 1"/>
    <property type="match status" value="1"/>
</dbReference>
<name>A0A2C9D9I9_9HYPH</name>
<dbReference type="PANTHER" id="PTHR32027">
    <property type="entry name" value="CYTOSINE DEAMINASE"/>
    <property type="match status" value="1"/>
</dbReference>
<feature type="domain" description="Amidohydrolase 3" evidence="3">
    <location>
        <begin position="99"/>
        <end position="396"/>
    </location>
</feature>
<dbReference type="PANTHER" id="PTHR32027:SF9">
    <property type="entry name" value="BLL3847 PROTEIN"/>
    <property type="match status" value="1"/>
</dbReference>
<keyword evidence="2 4" id="KW-0378">Hydrolase</keyword>
<dbReference type="SUPFAM" id="SSF51556">
    <property type="entry name" value="Metallo-dependent hydrolases"/>
    <property type="match status" value="1"/>
</dbReference>
<proteinExistence type="predicted"/>
<dbReference type="GO" id="GO:0004131">
    <property type="term" value="F:cytosine deaminase activity"/>
    <property type="evidence" value="ECO:0007669"/>
    <property type="project" value="UniProtKB-EC"/>
</dbReference>
<protein>
    <submittedName>
        <fullName evidence="4">Cytosine deaminase</fullName>
        <ecNumber evidence="4">3.5.4.1</ecNumber>
    </submittedName>
</protein>
<dbReference type="EMBL" id="LT960614">
    <property type="protein sequence ID" value="SON56936.1"/>
    <property type="molecule type" value="Genomic_DNA"/>
</dbReference>
<accession>A0A2C9D9I9</accession>
<dbReference type="InterPro" id="IPR052349">
    <property type="entry name" value="Metallo-hydrolase_Enzymes"/>
</dbReference>
<dbReference type="RefSeq" id="WP_099557260.1">
    <property type="nucleotide sequence ID" value="NZ_LT960614.1"/>
</dbReference>
<dbReference type="FunFam" id="3.20.20.140:FF:000019">
    <property type="entry name" value="Cytosine deaminase"/>
    <property type="match status" value="1"/>
</dbReference>
<evidence type="ECO:0000259" key="3">
    <source>
        <dbReference type="Pfam" id="PF07969"/>
    </source>
</evidence>
<dbReference type="InterPro" id="IPR011059">
    <property type="entry name" value="Metal-dep_hydrolase_composite"/>
</dbReference>
<organism evidence="4 5">
    <name type="scientific">Hartmannibacter diazotrophicus</name>
    <dbReference type="NCBI Taxonomy" id="1482074"/>
    <lineage>
        <taxon>Bacteria</taxon>
        <taxon>Pseudomonadati</taxon>
        <taxon>Pseudomonadota</taxon>
        <taxon>Alphaproteobacteria</taxon>
        <taxon>Hyphomicrobiales</taxon>
        <taxon>Pleomorphomonadaceae</taxon>
        <taxon>Hartmannibacter</taxon>
    </lineage>
</organism>
<dbReference type="CDD" id="cd01293">
    <property type="entry name" value="Bact_CD"/>
    <property type="match status" value="1"/>
</dbReference>
<keyword evidence="1" id="KW-0479">Metal-binding</keyword>
<dbReference type="KEGG" id="hdi:HDIA_3395"/>
<dbReference type="Gene3D" id="3.20.20.140">
    <property type="entry name" value="Metal-dependent hydrolases"/>
    <property type="match status" value="1"/>
</dbReference>
<evidence type="ECO:0000256" key="1">
    <source>
        <dbReference type="ARBA" id="ARBA00022723"/>
    </source>
</evidence>
<dbReference type="EC" id="3.5.4.1" evidence="4"/>
<dbReference type="Pfam" id="PF07969">
    <property type="entry name" value="Amidohydro_3"/>
    <property type="match status" value="1"/>
</dbReference>
<dbReference type="InterPro" id="IPR032466">
    <property type="entry name" value="Metal_Hydrolase"/>
</dbReference>